<sequence>MFSNLFFLLYAYKIETACLYYQTQHIYRYHQQRMIMLKKIITQPNMLLACNFAVYKTKAQPKFILASQTSTKLMAGISIYSVKNKEFSGISS</sequence>
<organism evidence="2 3">
    <name type="scientific">Trichoderma asperellum (strain ATCC 204424 / CBS 433.97 / NBRC 101777)</name>
    <dbReference type="NCBI Taxonomy" id="1042311"/>
    <lineage>
        <taxon>Eukaryota</taxon>
        <taxon>Fungi</taxon>
        <taxon>Dikarya</taxon>
        <taxon>Ascomycota</taxon>
        <taxon>Pezizomycotina</taxon>
        <taxon>Sordariomycetes</taxon>
        <taxon>Hypocreomycetidae</taxon>
        <taxon>Hypocreales</taxon>
        <taxon>Hypocreaceae</taxon>
        <taxon>Trichoderma</taxon>
    </lineage>
</organism>
<protein>
    <submittedName>
        <fullName evidence="2">Uncharacterized protein</fullName>
    </submittedName>
</protein>
<name>A0A2T3YTS3_TRIA4</name>
<dbReference type="Proteomes" id="UP000240493">
    <property type="component" value="Unassembled WGS sequence"/>
</dbReference>
<dbReference type="EMBL" id="KZ679272">
    <property type="protein sequence ID" value="PTB35973.1"/>
    <property type="molecule type" value="Genomic_DNA"/>
</dbReference>
<keyword evidence="1" id="KW-0732">Signal</keyword>
<reference evidence="2 3" key="1">
    <citation type="submission" date="2016-07" db="EMBL/GenBank/DDBJ databases">
        <title>Multiple horizontal gene transfer events from other fungi enriched the ability of initially mycotrophic Trichoderma (Ascomycota) to feed on dead plant biomass.</title>
        <authorList>
            <consortium name="DOE Joint Genome Institute"/>
            <person name="Aerts A."/>
            <person name="Atanasova L."/>
            <person name="Chenthamara K."/>
            <person name="Zhang J."/>
            <person name="Grujic M."/>
            <person name="Henrissat B."/>
            <person name="Kuo A."/>
            <person name="Salamov A."/>
            <person name="Lipzen A."/>
            <person name="Labutti K."/>
            <person name="Barry K."/>
            <person name="Miao Y."/>
            <person name="Rahimi M.J."/>
            <person name="Shen Q."/>
            <person name="Grigoriev I.V."/>
            <person name="Kubicek C.P."/>
            <person name="Druzhinina I.S."/>
        </authorList>
    </citation>
    <scope>NUCLEOTIDE SEQUENCE [LARGE SCALE GENOMIC DNA]</scope>
    <source>
        <strain evidence="2 3">CBS 433.97</strain>
    </source>
</reference>
<proteinExistence type="predicted"/>
<evidence type="ECO:0000256" key="1">
    <source>
        <dbReference type="SAM" id="SignalP"/>
    </source>
</evidence>
<feature type="signal peptide" evidence="1">
    <location>
        <begin position="1"/>
        <end position="16"/>
    </location>
</feature>
<accession>A0A2T3YTS3</accession>
<dbReference type="AlphaFoldDB" id="A0A2T3YTS3"/>
<evidence type="ECO:0000313" key="3">
    <source>
        <dbReference type="Proteomes" id="UP000240493"/>
    </source>
</evidence>
<feature type="chain" id="PRO_5015555058" evidence="1">
    <location>
        <begin position="17"/>
        <end position="92"/>
    </location>
</feature>
<gene>
    <name evidence="2" type="ORF">M441DRAFT_449990</name>
</gene>
<evidence type="ECO:0000313" key="2">
    <source>
        <dbReference type="EMBL" id="PTB35973.1"/>
    </source>
</evidence>
<keyword evidence="3" id="KW-1185">Reference proteome</keyword>